<dbReference type="RefSeq" id="WP_394301236.1">
    <property type="nucleotide sequence ID" value="NZ_JBHMQT010000023.1"/>
</dbReference>
<evidence type="ECO:0000256" key="3">
    <source>
        <dbReference type="ARBA" id="ARBA00023026"/>
    </source>
</evidence>
<accession>A0ABV6U7E8</accession>
<dbReference type="Proteomes" id="UP001589870">
    <property type="component" value="Unassembled WGS sequence"/>
</dbReference>
<gene>
    <name evidence="4" type="ORF">ACFHYQ_12230</name>
</gene>
<feature type="non-terminal residue" evidence="4">
    <location>
        <position position="607"/>
    </location>
</feature>
<organism evidence="4 5">
    <name type="scientific">Sphaerimonospora cavernae</name>
    <dbReference type="NCBI Taxonomy" id="1740611"/>
    <lineage>
        <taxon>Bacteria</taxon>
        <taxon>Bacillati</taxon>
        <taxon>Actinomycetota</taxon>
        <taxon>Actinomycetes</taxon>
        <taxon>Streptosporangiales</taxon>
        <taxon>Streptosporangiaceae</taxon>
        <taxon>Sphaerimonospora</taxon>
    </lineage>
</organism>
<keyword evidence="5" id="KW-1185">Reference proteome</keyword>
<evidence type="ECO:0000256" key="2">
    <source>
        <dbReference type="ARBA" id="ARBA00022525"/>
    </source>
</evidence>
<keyword evidence="2" id="KW-0964">Secreted</keyword>
<reference evidence="4 5" key="1">
    <citation type="submission" date="2024-09" db="EMBL/GenBank/DDBJ databases">
        <authorList>
            <person name="Sun Q."/>
            <person name="Mori K."/>
        </authorList>
    </citation>
    <scope>NUCLEOTIDE SEQUENCE [LARGE SCALE GENOMIC DNA]</scope>
    <source>
        <strain evidence="4 5">TBRC 1851</strain>
    </source>
</reference>
<dbReference type="EMBL" id="JBHMQT010000023">
    <property type="protein sequence ID" value="MFC0863061.1"/>
    <property type="molecule type" value="Genomic_DNA"/>
</dbReference>
<keyword evidence="3" id="KW-0843">Virulence</keyword>
<evidence type="ECO:0000256" key="1">
    <source>
        <dbReference type="ARBA" id="ARBA00004613"/>
    </source>
</evidence>
<evidence type="ECO:0000313" key="5">
    <source>
        <dbReference type="Proteomes" id="UP001589870"/>
    </source>
</evidence>
<protein>
    <submittedName>
        <fullName evidence="4">SpvB/TcaC N-terminal domain-containing protein</fullName>
    </submittedName>
</protein>
<dbReference type="Pfam" id="PF03534">
    <property type="entry name" value="SpvB"/>
    <property type="match status" value="1"/>
</dbReference>
<proteinExistence type="predicted"/>
<sequence>MCAALPLTAECGKQRAAQRRVLPVVNDVKAGHLTAEVRVAPAAEAGSGGGVASPTAAPAAASGGASASVEAGASGAVPVGGVVYVVAASAAATASGSLVGDFSASPLKPSGTWQAGASGGAFTYSYPITAPPAPSGDAPALALQYSSAAVDSLTSQTNNQSGLVGMGWELGTGFIERSFVSCAGYASSGRLGYHPAQQGWPDKCWHSPYSSDPAASKLTLSVDGRSTDIVKDSGGKWRTVEDYGWKIEPIGSQSWWRITTQDGTVYRFGYNEDSALSMSFIGDDEGEPCYQYYPKPGSGKSTVDRVCEDTWRWMLDREVDPNGNVIDYSYDVEYGSYCTSALGGWDECSPEYDQAAHVREVRYGHNVNVAGSTPSARIVFATAARASGGITDEPEWCKDGDWSSCLFAPPTFSTSKKLTSITTQTWKAGGGSGWEDVTRWELSYAWLYGDVLEEHPILWLDSIRQVGLAGGNGTQIALPATTFDATFLDNAVSIYLDPVRFPRIGAVGNGLGGRSEVEYGQARPCPNPWRYPPTDGWESRGLDCYFVTTSQEIVNGTWYYTGEVYAKWLVMSVTDIDLVGGSPEQVTGYSYGGDPAWVIPDNPLAPR</sequence>
<evidence type="ECO:0000313" key="4">
    <source>
        <dbReference type="EMBL" id="MFC0863061.1"/>
    </source>
</evidence>
<comment type="caution">
    <text evidence="4">The sequence shown here is derived from an EMBL/GenBank/DDBJ whole genome shotgun (WGS) entry which is preliminary data.</text>
</comment>
<name>A0ABV6U7E8_9ACTN</name>
<dbReference type="InterPro" id="IPR003284">
    <property type="entry name" value="Sal_SpvB"/>
</dbReference>
<comment type="subcellular location">
    <subcellularLocation>
        <location evidence="1">Secreted</location>
    </subcellularLocation>
</comment>